<dbReference type="EMBL" id="HBKO01002581">
    <property type="protein sequence ID" value="CAE2195950.1"/>
    <property type="molecule type" value="Transcribed_RNA"/>
</dbReference>
<evidence type="ECO:0000313" key="2">
    <source>
        <dbReference type="EMBL" id="CAE2195950.1"/>
    </source>
</evidence>
<feature type="compositionally biased region" description="Acidic residues" evidence="1">
    <location>
        <begin position="127"/>
        <end position="136"/>
    </location>
</feature>
<accession>A0A7S4HDG5</accession>
<dbReference type="AlphaFoldDB" id="A0A7S4HDG5"/>
<evidence type="ECO:0000256" key="1">
    <source>
        <dbReference type="SAM" id="MobiDB-lite"/>
    </source>
</evidence>
<protein>
    <submittedName>
        <fullName evidence="2">Uncharacterized protein</fullName>
    </submittedName>
</protein>
<proteinExistence type="predicted"/>
<sequence length="235" mass="24823">MTFAWNVPISLGAQLKTAREQQKNNRGLVVQKSVEGITLSRRNGGKISKRALAKAIKNIKHEELVQDAAEAFLTLAQGKQPAAAHKEMASGTKSPISELSDAGTVSIDMVPVELAEQLPERSSEPSDAGESDEPSEAGESGEPSESGDRSESGEPSDDGASDSEQGDVATATPQVVDSMRAVLTTQEQVAAINLQIALLVQQQLVAHLAQIAAMQTAPTKAKPKQRWAPLPTPTL</sequence>
<reference evidence="2" key="1">
    <citation type="submission" date="2021-01" db="EMBL/GenBank/DDBJ databases">
        <authorList>
            <person name="Corre E."/>
            <person name="Pelletier E."/>
            <person name="Niang G."/>
            <person name="Scheremetjew M."/>
            <person name="Finn R."/>
            <person name="Kale V."/>
            <person name="Holt S."/>
            <person name="Cochrane G."/>
            <person name="Meng A."/>
            <person name="Brown T."/>
            <person name="Cohen L."/>
        </authorList>
    </citation>
    <scope>NUCLEOTIDE SEQUENCE</scope>
    <source>
        <strain evidence="2">UIO037</strain>
    </source>
</reference>
<feature type="compositionally biased region" description="Acidic residues" evidence="1">
    <location>
        <begin position="154"/>
        <end position="165"/>
    </location>
</feature>
<feature type="region of interest" description="Disordered" evidence="1">
    <location>
        <begin position="116"/>
        <end position="169"/>
    </location>
</feature>
<name>A0A7S4HDG5_9EUKA</name>
<gene>
    <name evidence="2" type="ORF">CPOL0286_LOCUS1304</name>
</gene>
<organism evidence="2">
    <name type="scientific">Prymnesium polylepis</name>
    <dbReference type="NCBI Taxonomy" id="72548"/>
    <lineage>
        <taxon>Eukaryota</taxon>
        <taxon>Haptista</taxon>
        <taxon>Haptophyta</taxon>
        <taxon>Prymnesiophyceae</taxon>
        <taxon>Prymnesiales</taxon>
        <taxon>Prymnesiaceae</taxon>
        <taxon>Prymnesium</taxon>
    </lineage>
</organism>